<feature type="transmembrane region" description="Helical" evidence="1">
    <location>
        <begin position="256"/>
        <end position="276"/>
    </location>
</feature>
<proteinExistence type="predicted"/>
<dbReference type="Proteomes" id="UP001325680">
    <property type="component" value="Chromosome"/>
</dbReference>
<organism evidence="2 3">
    <name type="scientific">Niabella yanshanensis</name>
    <dbReference type="NCBI Taxonomy" id="577386"/>
    <lineage>
        <taxon>Bacteria</taxon>
        <taxon>Pseudomonadati</taxon>
        <taxon>Bacteroidota</taxon>
        <taxon>Chitinophagia</taxon>
        <taxon>Chitinophagales</taxon>
        <taxon>Chitinophagaceae</taxon>
        <taxon>Niabella</taxon>
    </lineage>
</organism>
<gene>
    <name evidence="2" type="ORF">U0035_21355</name>
</gene>
<keyword evidence="1" id="KW-1133">Transmembrane helix</keyword>
<sequence>MYYADYKKQVLQEYKNKLAADPSLLNLSQPSPAKLRKECAIVYDERYHRKDEGTLRTFFEAAVEPSKFLKVIENFSIDKFRPLVKYIKEPDIETAFKNVELLAWLINFEPRPLEHWRKTSGSTKEALAEKELDGDNDAGVILPAEEAQAAVAAQPFVEGALVEKEQEVKNVDDGTEQKVNNQPTVAAQPTAEGLVEKQEQIKKDNGDPVRITETKPLIETSPGVKEARPTTVEAFDTSFVPLVSSSPKKSGIHKKTWNGVMLALLLSATGIIIYQAKNNDVIDMPMSSSAAGKQCMYWTGDHYEAVPCSRKIDDVSVIALDTVKLRRFKKITRPDTITENDIGRVWYTRINKQLEFYTAYDNHPTQPQFRLKPITGYIIDKYIQHPKLSE</sequence>
<accession>A0ABZ0W533</accession>
<keyword evidence="3" id="KW-1185">Reference proteome</keyword>
<dbReference type="RefSeq" id="WP_114790994.1">
    <property type="nucleotide sequence ID" value="NZ_CP139960.1"/>
</dbReference>
<reference evidence="2 3" key="1">
    <citation type="submission" date="2023-12" db="EMBL/GenBank/DDBJ databases">
        <title>Genome sequencing and assembly of bacterial species from a model synthetic community.</title>
        <authorList>
            <person name="Hogle S.L."/>
        </authorList>
    </citation>
    <scope>NUCLEOTIDE SEQUENCE [LARGE SCALE GENOMIC DNA]</scope>
    <source>
        <strain evidence="2 3">HAMBI_3031</strain>
    </source>
</reference>
<dbReference type="EMBL" id="CP139960">
    <property type="protein sequence ID" value="WQD38221.1"/>
    <property type="molecule type" value="Genomic_DNA"/>
</dbReference>
<evidence type="ECO:0000313" key="2">
    <source>
        <dbReference type="EMBL" id="WQD38221.1"/>
    </source>
</evidence>
<protein>
    <submittedName>
        <fullName evidence="2">Uncharacterized protein</fullName>
    </submittedName>
</protein>
<evidence type="ECO:0000313" key="3">
    <source>
        <dbReference type="Proteomes" id="UP001325680"/>
    </source>
</evidence>
<evidence type="ECO:0000256" key="1">
    <source>
        <dbReference type="SAM" id="Phobius"/>
    </source>
</evidence>
<keyword evidence="1" id="KW-0812">Transmembrane</keyword>
<keyword evidence="1" id="KW-0472">Membrane</keyword>
<name>A0ABZ0W533_9BACT</name>